<dbReference type="InterPro" id="IPR032830">
    <property type="entry name" value="XPB/Ssl2_N"/>
</dbReference>
<evidence type="ECO:0000313" key="5">
    <source>
        <dbReference type="Proteomes" id="UP000671399"/>
    </source>
</evidence>
<organism evidence="4 5">
    <name type="scientific">Micromonospora antibiotica</name>
    <dbReference type="NCBI Taxonomy" id="2807623"/>
    <lineage>
        <taxon>Bacteria</taxon>
        <taxon>Bacillati</taxon>
        <taxon>Actinomycetota</taxon>
        <taxon>Actinomycetes</taxon>
        <taxon>Micromonosporales</taxon>
        <taxon>Micromonosporaceae</taxon>
        <taxon>Micromonospora</taxon>
    </lineage>
</organism>
<evidence type="ECO:0000259" key="3">
    <source>
        <dbReference type="Pfam" id="PF13625"/>
    </source>
</evidence>
<dbReference type="GO" id="GO:0004386">
    <property type="term" value="F:helicase activity"/>
    <property type="evidence" value="ECO:0007669"/>
    <property type="project" value="UniProtKB-KW"/>
</dbReference>
<proteinExistence type="predicted"/>
<gene>
    <name evidence="4" type="ORF">JQN83_04015</name>
</gene>
<dbReference type="Proteomes" id="UP000671399">
    <property type="component" value="Unassembled WGS sequence"/>
</dbReference>
<dbReference type="EMBL" id="JAGFWR010000001">
    <property type="protein sequence ID" value="MBO4159973.1"/>
    <property type="molecule type" value="Genomic_DNA"/>
</dbReference>
<evidence type="ECO:0000313" key="4">
    <source>
        <dbReference type="EMBL" id="MBO4159973.1"/>
    </source>
</evidence>
<keyword evidence="4" id="KW-0547">Nucleotide-binding</keyword>
<feature type="region of interest" description="Disordered" evidence="1">
    <location>
        <begin position="243"/>
        <end position="271"/>
    </location>
</feature>
<name>A0ABS3V2Y0_9ACTN</name>
<evidence type="ECO:0000259" key="2">
    <source>
        <dbReference type="Pfam" id="PF13280"/>
    </source>
</evidence>
<dbReference type="InterPro" id="IPR026881">
    <property type="entry name" value="WYL_dom"/>
</dbReference>
<feature type="region of interest" description="Disordered" evidence="1">
    <location>
        <begin position="482"/>
        <end position="507"/>
    </location>
</feature>
<protein>
    <submittedName>
        <fullName evidence="4">Helicase-associated domain-containing protein</fullName>
    </submittedName>
</protein>
<comment type="caution">
    <text evidence="4">The sequence shown here is derived from an EMBL/GenBank/DDBJ whole genome shotgun (WGS) entry which is preliminary data.</text>
</comment>
<dbReference type="RefSeq" id="WP_208565613.1">
    <property type="nucleotide sequence ID" value="NZ_JAGFWR010000001.1"/>
</dbReference>
<keyword evidence="4" id="KW-0067">ATP-binding</keyword>
<sequence>MTTSLADQLRALPDEALAALLQLRPDLVVPVPADVSALALRAESRVSVARALDGLDQFTLQILDAARLTRHPSDGTSSTEAVLAMATAGPHPPAPTTVRSALDRLRARFLLYGPEQTLRVAGSVDELAPYPAGLGRPADELDPRAAALCADAAKLRRTLLAAPPSARAILDRLAAGPPVGSVPPGSLQAPALGAEGDLPPDPTNGGAPTGSPVRWLVEARLLVAVSAGTVELPREVGLLLRRDTGPLGPLRTSPPPVDAPPREPKAADSAGVGQTMEVVRHTEALLEELTGEPAPVLRSGGVGVRDLRRLARAVALDESTTALLVEVAYAAGLLGELDLPAAASRYGGEQQVLPTGAYEVWRAMSLAHRWEQLARGWLTMSRQAGLVGQRDDRDRPISVLSAEAERAGAPAARRAVLGVLADLEPGTAPTVDEVLALLDWRAPRRSRGREAAHREVLTEAARLGVTGLGALTSYGRLLLASVTEPDERGGDDPLGLRTDTESGDPSGTVRALDALLPAPVDHFLVQADLSVVVPGPPDPTLAGELEAVTEPESAGGASVHRVTTASVRRALDAGYTADDLHELFRRRSRTPIPQGLTYLVDDVARQHGGLRVGSAGGYVRSDDEALLAEVLADRRLTPLAFRRLAPTVLCTSYQVGRMLTALRDAGYAPVPEDASGMMVLARPRVRRAPARVLTGRAVDPLATPRLALPRLLGVVEQIRRGEAAARAARRAPAVVRGGAARAAAGPLPAHGHAEALAVLQQAVRDKALVWVGYVDAHGATLSRLLRPVSIGAGYLRAEDERTEMLHTFALHRITAAVRED</sequence>
<feature type="domain" description="WYL" evidence="2">
    <location>
        <begin position="754"/>
        <end position="816"/>
    </location>
</feature>
<accession>A0ABS3V2Y0</accession>
<dbReference type="PROSITE" id="PS52050">
    <property type="entry name" value="WYL"/>
    <property type="match status" value="1"/>
</dbReference>
<dbReference type="Pfam" id="PF13280">
    <property type="entry name" value="WYL"/>
    <property type="match status" value="1"/>
</dbReference>
<feature type="region of interest" description="Disordered" evidence="1">
    <location>
        <begin position="180"/>
        <end position="210"/>
    </location>
</feature>
<keyword evidence="4" id="KW-0347">Helicase</keyword>
<feature type="domain" description="Helicase XPB/Ssl2 N-terminal" evidence="3">
    <location>
        <begin position="523"/>
        <end position="645"/>
    </location>
</feature>
<evidence type="ECO:0000256" key="1">
    <source>
        <dbReference type="SAM" id="MobiDB-lite"/>
    </source>
</evidence>
<reference evidence="4 5" key="1">
    <citation type="submission" date="2021-03" db="EMBL/GenBank/DDBJ databases">
        <authorList>
            <person name="Lee D.-H."/>
        </authorList>
    </citation>
    <scope>NUCLEOTIDE SEQUENCE [LARGE SCALE GENOMIC DNA]</scope>
    <source>
        <strain evidence="4 5">MMS20-R2-23</strain>
    </source>
</reference>
<keyword evidence="5" id="KW-1185">Reference proteome</keyword>
<keyword evidence="4" id="KW-0378">Hydrolase</keyword>
<dbReference type="Pfam" id="PF13625">
    <property type="entry name" value="Helicase_C_3"/>
    <property type="match status" value="1"/>
</dbReference>